<dbReference type="PROSITE" id="PS00598">
    <property type="entry name" value="CHROMO_1"/>
    <property type="match status" value="1"/>
</dbReference>
<dbReference type="GeneTree" id="ENSGT00960000189474"/>
<name>A0A803JXA0_XENTR</name>
<dbReference type="PROSITE" id="PS50013">
    <property type="entry name" value="CHROMO_2"/>
    <property type="match status" value="1"/>
</dbReference>
<reference evidence="5" key="1">
    <citation type="journal article" date="2010" name="Science">
        <title>The genome of the Western clawed frog Xenopus tropicalis.</title>
        <authorList>
            <person name="Hellsten U."/>
            <person name="Harland R.M."/>
            <person name="Gilchrist M.J."/>
            <person name="Hendrix D."/>
            <person name="Jurka J."/>
            <person name="Kapitonov V."/>
            <person name="Ovcharenko I."/>
            <person name="Putnam N.H."/>
            <person name="Shu S."/>
            <person name="Taher L."/>
            <person name="Blitz I.L."/>
            <person name="Blumberg B."/>
            <person name="Dichmann D.S."/>
            <person name="Dubchak I."/>
            <person name="Amaya E."/>
            <person name="Detter J.C."/>
            <person name="Fletcher R."/>
            <person name="Gerhard D.S."/>
            <person name="Goodstein D."/>
            <person name="Graves T."/>
            <person name="Grigoriev I.V."/>
            <person name="Grimwood J."/>
            <person name="Kawashima T."/>
            <person name="Lindquist E."/>
            <person name="Lucas S.M."/>
            <person name="Mead P.E."/>
            <person name="Mitros T."/>
            <person name="Ogino H."/>
            <person name="Ohta Y."/>
            <person name="Poliakov A.V."/>
            <person name="Pollet N."/>
            <person name="Robert J."/>
            <person name="Salamov A."/>
            <person name="Sater A.K."/>
            <person name="Schmutz J."/>
            <person name="Terry A."/>
            <person name="Vize P.D."/>
            <person name="Warren W.C."/>
            <person name="Wells D."/>
            <person name="Wills A."/>
            <person name="Wilson R.K."/>
            <person name="Zimmerman L.B."/>
            <person name="Zorn A.M."/>
            <person name="Grainger R."/>
            <person name="Grammer T."/>
            <person name="Khokha M.K."/>
            <person name="Richardson P.M."/>
            <person name="Rokhsar D.S."/>
        </authorList>
    </citation>
    <scope>NUCLEOTIDE SEQUENCE [LARGE SCALE GENOMIC DNA]</scope>
    <source>
        <strain evidence="5">Nigerian</strain>
    </source>
</reference>
<dbReference type="CDD" id="cd18975">
    <property type="entry name" value="CD_MarY1_POL_like"/>
    <property type="match status" value="1"/>
</dbReference>
<dbReference type="Gene3D" id="2.40.50.40">
    <property type="match status" value="1"/>
</dbReference>
<feature type="region of interest" description="Disordered" evidence="3">
    <location>
        <begin position="123"/>
        <end position="152"/>
    </location>
</feature>
<dbReference type="InterPro" id="IPR051219">
    <property type="entry name" value="Heterochromatin_chromo-domain"/>
</dbReference>
<dbReference type="Pfam" id="PF00385">
    <property type="entry name" value="Chromo"/>
    <property type="match status" value="1"/>
</dbReference>
<dbReference type="AlphaFoldDB" id="A0A803JXA0"/>
<dbReference type="PRINTS" id="PR00504">
    <property type="entry name" value="CHROMODOMAIN"/>
</dbReference>
<evidence type="ECO:0000256" key="1">
    <source>
        <dbReference type="ARBA" id="ARBA00004123"/>
    </source>
</evidence>
<organism evidence="5">
    <name type="scientific">Xenopus tropicalis</name>
    <name type="common">Western clawed frog</name>
    <name type="synonym">Silurana tropicalis</name>
    <dbReference type="NCBI Taxonomy" id="8364"/>
    <lineage>
        <taxon>Eukaryota</taxon>
        <taxon>Metazoa</taxon>
        <taxon>Chordata</taxon>
        <taxon>Craniata</taxon>
        <taxon>Vertebrata</taxon>
        <taxon>Euteleostomi</taxon>
        <taxon>Amphibia</taxon>
        <taxon>Batrachia</taxon>
        <taxon>Anura</taxon>
        <taxon>Pipoidea</taxon>
        <taxon>Pipidae</taxon>
        <taxon>Xenopodinae</taxon>
        <taxon>Xenopus</taxon>
        <taxon>Silurana</taxon>
    </lineage>
</organism>
<accession>A0A803JXA0</accession>
<dbReference type="InParanoid" id="A0A803JXA0"/>
<dbReference type="SMART" id="SM00298">
    <property type="entry name" value="CHROMO"/>
    <property type="match status" value="1"/>
</dbReference>
<reference evidence="5" key="2">
    <citation type="submission" date="2021-03" db="UniProtKB">
        <authorList>
            <consortium name="Ensembl"/>
        </authorList>
    </citation>
    <scope>IDENTIFICATION</scope>
</reference>
<dbReference type="InterPro" id="IPR017984">
    <property type="entry name" value="Chromo_dom_subgr"/>
</dbReference>
<dbReference type="Ensembl" id="ENSXETT00000110659">
    <property type="protein sequence ID" value="ENSXETP00000112662"/>
    <property type="gene ID" value="ENSXETG00000047852"/>
</dbReference>
<feature type="domain" description="Chromo" evidence="4">
    <location>
        <begin position="18"/>
        <end position="76"/>
    </location>
</feature>
<evidence type="ECO:0000313" key="5">
    <source>
        <dbReference type="Ensembl" id="ENSXETP00000112662"/>
    </source>
</evidence>
<comment type="subcellular location">
    <subcellularLocation>
        <location evidence="1">Nucleus</location>
    </subcellularLocation>
</comment>
<dbReference type="SUPFAM" id="SSF54160">
    <property type="entry name" value="Chromo domain-like"/>
    <property type="match status" value="1"/>
</dbReference>
<dbReference type="InterPro" id="IPR000953">
    <property type="entry name" value="Chromo/chromo_shadow_dom"/>
</dbReference>
<keyword evidence="2" id="KW-0539">Nucleus</keyword>
<protein>
    <recommendedName>
        <fullName evidence="4">Chromo domain-containing protein</fullName>
    </recommendedName>
</protein>
<proteinExistence type="predicted"/>
<dbReference type="PANTHER" id="PTHR22812">
    <property type="entry name" value="CHROMOBOX PROTEIN"/>
    <property type="match status" value="1"/>
</dbReference>
<sequence length="152" mass="16902">LEISDPPVPISVEGVDEFEVESILDSKFNRGRLQYLVRWKGYPPEENSWEPVSNIHAPQLTRLFHKDHPDKPAPSRIRRPRVGRGQCQHSCASGVCAAARPSRHRVCAGLDAQSAGRRAWTRDGAGTCTSARKDARRVSTHAATDVARARRD</sequence>
<evidence type="ECO:0000259" key="4">
    <source>
        <dbReference type="PROSITE" id="PS50013"/>
    </source>
</evidence>
<evidence type="ECO:0000256" key="2">
    <source>
        <dbReference type="ARBA" id="ARBA00023242"/>
    </source>
</evidence>
<dbReference type="GO" id="GO:0005634">
    <property type="term" value="C:nucleus"/>
    <property type="evidence" value="ECO:0007669"/>
    <property type="project" value="UniProtKB-SubCell"/>
</dbReference>
<feature type="region of interest" description="Disordered" evidence="3">
    <location>
        <begin position="65"/>
        <end position="84"/>
    </location>
</feature>
<dbReference type="InterPro" id="IPR016197">
    <property type="entry name" value="Chromo-like_dom_sf"/>
</dbReference>
<dbReference type="InterPro" id="IPR023779">
    <property type="entry name" value="Chromodomain_CS"/>
</dbReference>
<dbReference type="InterPro" id="IPR023780">
    <property type="entry name" value="Chromo_domain"/>
</dbReference>
<evidence type="ECO:0000256" key="3">
    <source>
        <dbReference type="SAM" id="MobiDB-lite"/>
    </source>
</evidence>